<comment type="caution">
    <text evidence="2">The sequence shown here is derived from an EMBL/GenBank/DDBJ whole genome shotgun (WGS) entry which is preliminary data.</text>
</comment>
<dbReference type="Proteomes" id="UP000777935">
    <property type="component" value="Unassembled WGS sequence"/>
</dbReference>
<organism evidence="2 3">
    <name type="scientific">Parasulfitobacter algicola</name>
    <dbReference type="NCBI Taxonomy" id="2614809"/>
    <lineage>
        <taxon>Bacteria</taxon>
        <taxon>Pseudomonadati</taxon>
        <taxon>Pseudomonadota</taxon>
        <taxon>Alphaproteobacteria</taxon>
        <taxon>Rhodobacterales</taxon>
        <taxon>Roseobacteraceae</taxon>
        <taxon>Parasulfitobacter</taxon>
    </lineage>
</organism>
<dbReference type="InterPro" id="IPR012312">
    <property type="entry name" value="Hemerythrin-like"/>
</dbReference>
<sequence>MGINDTPLSELTVDFGKRPTAPRLKQVTETQRQSGRHLAAIHRHYLMDLARLHKILERIQAGDEPPERLKQVVLSMEMSENYRAFGNLCGQQCLVLDMHHNIEETHMFPTLQARAATGFLAIIERLKEEHKVVHTLIERLYESAERLNHTPSENNFQAAANIFEALLAAVKSHFKYEETELEEALGYYGMNI</sequence>
<dbReference type="Pfam" id="PF01814">
    <property type="entry name" value="Hemerythrin"/>
    <property type="match status" value="1"/>
</dbReference>
<gene>
    <name evidence="2" type="ORF">HRQ87_16745</name>
</gene>
<evidence type="ECO:0000313" key="3">
    <source>
        <dbReference type="Proteomes" id="UP000777935"/>
    </source>
</evidence>
<evidence type="ECO:0000259" key="1">
    <source>
        <dbReference type="Pfam" id="PF01814"/>
    </source>
</evidence>
<protein>
    <submittedName>
        <fullName evidence="2">Hemerythrin domain-containing protein</fullName>
    </submittedName>
</protein>
<reference evidence="2 3" key="1">
    <citation type="submission" date="2020-06" db="EMBL/GenBank/DDBJ databases">
        <title>Sulfitobacter algicola sp. nov., isolated from green algae.</title>
        <authorList>
            <person name="Wang C."/>
        </authorList>
    </citation>
    <scope>NUCLEOTIDE SEQUENCE [LARGE SCALE GENOMIC DNA]</scope>
    <source>
        <strain evidence="2 3">1151</strain>
    </source>
</reference>
<dbReference type="EMBL" id="JABUFE010000012">
    <property type="protein sequence ID" value="NSX56441.1"/>
    <property type="molecule type" value="Genomic_DNA"/>
</dbReference>
<feature type="domain" description="Hemerythrin-like" evidence="1">
    <location>
        <begin position="38"/>
        <end position="183"/>
    </location>
</feature>
<evidence type="ECO:0000313" key="2">
    <source>
        <dbReference type="EMBL" id="NSX56441.1"/>
    </source>
</evidence>
<accession>A0ABX2IWK2</accession>
<keyword evidence="3" id="KW-1185">Reference proteome</keyword>
<dbReference type="Gene3D" id="1.20.120.520">
    <property type="entry name" value="nmb1532 protein domain like"/>
    <property type="match status" value="1"/>
</dbReference>
<dbReference type="RefSeq" id="WP_174139593.1">
    <property type="nucleotide sequence ID" value="NZ_JABUFE010000012.1"/>
</dbReference>
<proteinExistence type="predicted"/>
<name>A0ABX2IWK2_9RHOB</name>